<name>A0ABU6IWF7_9ACTN</name>
<accession>A0ABU6IWF7</accession>
<sequence>MFGEATVYAMPAEDGSYVRMLNVGGVLQSATYLDERWATCPFAYLRSFDHMFEADLLAVGHVLMIGGAGFAYPKQLLVNHPGVKLDVVEIDPAMVELAHGHFFLDRLEAQLAEEGRAGDLRIFVEDGECFLAGEVDGGSASHSEVSRQKAGCGTCYDAIIIDAFVGRNAVPFFASDEGIAAAKRRLASGGLLMANCVAEYAGDAMYRLFAQVERLRERFANVYVIDASDEEFGGADNYLLIATDGSYPFTGVIPYGD</sequence>
<evidence type="ECO:0000313" key="2">
    <source>
        <dbReference type="Proteomes" id="UP001343724"/>
    </source>
</evidence>
<protein>
    <recommendedName>
        <fullName evidence="3">Spermidine synthase</fullName>
    </recommendedName>
</protein>
<reference evidence="1 2" key="1">
    <citation type="submission" date="2024-01" db="EMBL/GenBank/DDBJ databases">
        <title>novel species in genus Adlercreutzia.</title>
        <authorList>
            <person name="Liu X."/>
        </authorList>
    </citation>
    <scope>NUCLEOTIDE SEQUENCE [LARGE SCALE GENOMIC DNA]</scope>
    <source>
        <strain evidence="1 2">R22</strain>
    </source>
</reference>
<evidence type="ECO:0008006" key="3">
    <source>
        <dbReference type="Google" id="ProtNLM"/>
    </source>
</evidence>
<comment type="caution">
    <text evidence="1">The sequence shown here is derived from an EMBL/GenBank/DDBJ whole genome shotgun (WGS) entry which is preliminary data.</text>
</comment>
<dbReference type="RefSeq" id="WP_326441636.1">
    <property type="nucleotide sequence ID" value="NZ_JAYMFH010000001.1"/>
</dbReference>
<keyword evidence="2" id="KW-1185">Reference proteome</keyword>
<dbReference type="EMBL" id="JAYMFH010000001">
    <property type="protein sequence ID" value="MEC4294149.1"/>
    <property type="molecule type" value="Genomic_DNA"/>
</dbReference>
<dbReference type="InterPro" id="IPR029063">
    <property type="entry name" value="SAM-dependent_MTases_sf"/>
</dbReference>
<gene>
    <name evidence="1" type="ORF">VJ920_02360</name>
</gene>
<evidence type="ECO:0000313" key="1">
    <source>
        <dbReference type="EMBL" id="MEC4294149.1"/>
    </source>
</evidence>
<dbReference type="Gene3D" id="3.40.50.150">
    <property type="entry name" value="Vaccinia Virus protein VP39"/>
    <property type="match status" value="1"/>
</dbReference>
<dbReference type="Proteomes" id="UP001343724">
    <property type="component" value="Unassembled WGS sequence"/>
</dbReference>
<organism evidence="1 2">
    <name type="scientific">Adlercreutzia shanghongiae</name>
    <dbReference type="NCBI Taxonomy" id="3111773"/>
    <lineage>
        <taxon>Bacteria</taxon>
        <taxon>Bacillati</taxon>
        <taxon>Actinomycetota</taxon>
        <taxon>Coriobacteriia</taxon>
        <taxon>Eggerthellales</taxon>
        <taxon>Eggerthellaceae</taxon>
        <taxon>Adlercreutzia</taxon>
    </lineage>
</organism>
<dbReference type="SUPFAM" id="SSF53335">
    <property type="entry name" value="S-adenosyl-L-methionine-dependent methyltransferases"/>
    <property type="match status" value="1"/>
</dbReference>
<proteinExistence type="predicted"/>